<dbReference type="InterPro" id="IPR001810">
    <property type="entry name" value="F-box_dom"/>
</dbReference>
<protein>
    <submittedName>
        <fullName evidence="3">Uncharacterized protein</fullName>
    </submittedName>
</protein>
<reference evidence="3" key="1">
    <citation type="submission" date="2020-01" db="EMBL/GenBank/DDBJ databases">
        <authorList>
            <person name="Mishra B."/>
        </authorList>
    </citation>
    <scope>NUCLEOTIDE SEQUENCE [LARGE SCALE GENOMIC DNA]</scope>
</reference>
<dbReference type="PANTHER" id="PTHR31672:SF13">
    <property type="entry name" value="F-BOX PROTEIN CPR30-LIKE"/>
    <property type="match status" value="1"/>
</dbReference>
<evidence type="ECO:0000259" key="1">
    <source>
        <dbReference type="Pfam" id="PF00646"/>
    </source>
</evidence>
<evidence type="ECO:0000313" key="3">
    <source>
        <dbReference type="EMBL" id="CAA7036153.1"/>
    </source>
</evidence>
<dbReference type="InterPro" id="IPR050796">
    <property type="entry name" value="SCF_F-box_component"/>
</dbReference>
<evidence type="ECO:0000313" key="4">
    <source>
        <dbReference type="Proteomes" id="UP000467841"/>
    </source>
</evidence>
<dbReference type="SUPFAM" id="SSF50965">
    <property type="entry name" value="Galactose oxidase, central domain"/>
    <property type="match status" value="1"/>
</dbReference>
<dbReference type="SUPFAM" id="SSF81383">
    <property type="entry name" value="F-box domain"/>
    <property type="match status" value="1"/>
</dbReference>
<dbReference type="InterPro" id="IPR036047">
    <property type="entry name" value="F-box-like_dom_sf"/>
</dbReference>
<dbReference type="Pfam" id="PF07734">
    <property type="entry name" value="FBA_1"/>
    <property type="match status" value="1"/>
</dbReference>
<feature type="domain" description="F-box associated beta-propeller type 1" evidence="2">
    <location>
        <begin position="81"/>
        <end position="358"/>
    </location>
</feature>
<dbReference type="PANTHER" id="PTHR31672">
    <property type="entry name" value="BNACNNG10540D PROTEIN"/>
    <property type="match status" value="1"/>
</dbReference>
<dbReference type="InterPro" id="IPR011043">
    <property type="entry name" value="Gal_Oxase/kelch_b-propeller"/>
</dbReference>
<gene>
    <name evidence="3" type="ORF">MERR_LOCUS23388</name>
</gene>
<dbReference type="NCBIfam" id="TIGR01640">
    <property type="entry name" value="F_box_assoc_1"/>
    <property type="match status" value="1"/>
</dbReference>
<keyword evidence="4" id="KW-1185">Reference proteome</keyword>
<evidence type="ECO:0000259" key="2">
    <source>
        <dbReference type="Pfam" id="PF07734"/>
    </source>
</evidence>
<sequence length="359" mass="40909">MERLDAKALHKFKSVSKQWKSTIQSPCFQKRQLFRRKQSGDPCVALVSSSYGGSYPNPDIEALRTLVVGSSVSLKIPTPWENKTYSVCTSSCDGLLFLYEGCDPNIVVNPTTRWHRRFPPCNYQLVTFEKRETRHKTIYLPGFGKDKISGTYKPVWLYNSLEIDLNNNAAATTTTTCEVFDFTTNAWRYVVPASHFLILDIQDPVYVDGSLHWFTAPHEGETKVLSFDLHTEAFQVIAKAPFHHDSNQHITMCNLDDRLCVAEKEESEQVIWSLCSDHKTWSKIYSIDLDITFDSFGIYPSHALIPLAVLEEDKLLFYDTGYSPLVIHDPKTKSYDLAYTSKASHAQAICYFPSLISIF</sequence>
<organism evidence="3 4">
    <name type="scientific">Microthlaspi erraticum</name>
    <dbReference type="NCBI Taxonomy" id="1685480"/>
    <lineage>
        <taxon>Eukaryota</taxon>
        <taxon>Viridiplantae</taxon>
        <taxon>Streptophyta</taxon>
        <taxon>Embryophyta</taxon>
        <taxon>Tracheophyta</taxon>
        <taxon>Spermatophyta</taxon>
        <taxon>Magnoliopsida</taxon>
        <taxon>eudicotyledons</taxon>
        <taxon>Gunneridae</taxon>
        <taxon>Pentapetalae</taxon>
        <taxon>rosids</taxon>
        <taxon>malvids</taxon>
        <taxon>Brassicales</taxon>
        <taxon>Brassicaceae</taxon>
        <taxon>Coluteocarpeae</taxon>
        <taxon>Microthlaspi</taxon>
    </lineage>
</organism>
<proteinExistence type="predicted"/>
<dbReference type="Proteomes" id="UP000467841">
    <property type="component" value="Unassembled WGS sequence"/>
</dbReference>
<dbReference type="Pfam" id="PF00646">
    <property type="entry name" value="F-box"/>
    <property type="match status" value="1"/>
</dbReference>
<accession>A0A6D2JGX3</accession>
<dbReference type="InterPro" id="IPR017451">
    <property type="entry name" value="F-box-assoc_interact_dom"/>
</dbReference>
<feature type="domain" description="F-box" evidence="1">
    <location>
        <begin position="1"/>
        <end position="28"/>
    </location>
</feature>
<comment type="caution">
    <text evidence="3">The sequence shown here is derived from an EMBL/GenBank/DDBJ whole genome shotgun (WGS) entry which is preliminary data.</text>
</comment>
<dbReference type="EMBL" id="CACVBM020001163">
    <property type="protein sequence ID" value="CAA7036153.1"/>
    <property type="molecule type" value="Genomic_DNA"/>
</dbReference>
<name>A0A6D2JGX3_9BRAS</name>
<dbReference type="OrthoDB" id="1022179at2759"/>
<dbReference type="InterPro" id="IPR006527">
    <property type="entry name" value="F-box-assoc_dom_typ1"/>
</dbReference>
<dbReference type="AlphaFoldDB" id="A0A6D2JGX3"/>